<reference evidence="6" key="1">
    <citation type="submission" date="2016-11" db="EMBL/GenBank/DDBJ databases">
        <authorList>
            <person name="Varghese N."/>
            <person name="Submissions S."/>
        </authorList>
    </citation>
    <scope>NUCLEOTIDE SEQUENCE [LARGE SCALE GENOMIC DNA]</scope>
    <source>
        <strain evidence="6">DSM 3071</strain>
    </source>
</reference>
<dbReference type="GO" id="GO:0043565">
    <property type="term" value="F:sequence-specific DNA binding"/>
    <property type="evidence" value="ECO:0007669"/>
    <property type="project" value="InterPro"/>
</dbReference>
<evidence type="ECO:0000256" key="2">
    <source>
        <dbReference type="ARBA" id="ARBA00023125"/>
    </source>
</evidence>
<dbReference type="EMBL" id="FQXK01000024">
    <property type="protein sequence ID" value="SHI28541.1"/>
    <property type="molecule type" value="Genomic_DNA"/>
</dbReference>
<keyword evidence="1" id="KW-0805">Transcription regulation</keyword>
<gene>
    <name evidence="5" type="ORF">SAMN02745229_02775</name>
</gene>
<keyword evidence="6" id="KW-1185">Reference proteome</keyword>
<evidence type="ECO:0000259" key="4">
    <source>
        <dbReference type="PROSITE" id="PS01124"/>
    </source>
</evidence>
<evidence type="ECO:0000256" key="1">
    <source>
        <dbReference type="ARBA" id="ARBA00023015"/>
    </source>
</evidence>
<dbReference type="Proteomes" id="UP000184278">
    <property type="component" value="Unassembled WGS sequence"/>
</dbReference>
<dbReference type="InterPro" id="IPR020449">
    <property type="entry name" value="Tscrpt_reg_AraC-type_HTH"/>
</dbReference>
<dbReference type="InterPro" id="IPR009057">
    <property type="entry name" value="Homeodomain-like_sf"/>
</dbReference>
<sequence>MGSIDLNREWLAAEFVNQEMATRHRGLEPEFDFYDAIATGNLEAVKENCKKKMFVDMNGVGKLSRDPLRNMKYHFVVTAAMIVRYCVHNGMTQEKAYSLSDFYILKADETMGIEELNRIHDEMCIDICSQMKEIRKQQILSKPIVLCIDYIYSHIHYRITIEELAEHLDISTSYLSRLFKKEMGIHVSEYINELKIEQAKNMLQYSDLKIIDIANYLSYSSQSHFIQVFQKITGLTPHKFRQKNFRNTWNKMPVPGESVSNE</sequence>
<dbReference type="SUPFAM" id="SSF46689">
    <property type="entry name" value="Homeodomain-like"/>
    <property type="match status" value="2"/>
</dbReference>
<organism evidence="5 6">
    <name type="scientific">Butyrivibrio fibrisolvens DSM 3071</name>
    <dbReference type="NCBI Taxonomy" id="1121131"/>
    <lineage>
        <taxon>Bacteria</taxon>
        <taxon>Bacillati</taxon>
        <taxon>Bacillota</taxon>
        <taxon>Clostridia</taxon>
        <taxon>Lachnospirales</taxon>
        <taxon>Lachnospiraceae</taxon>
        <taxon>Butyrivibrio</taxon>
    </lineage>
</organism>
<proteinExistence type="predicted"/>
<evidence type="ECO:0000313" key="6">
    <source>
        <dbReference type="Proteomes" id="UP000184278"/>
    </source>
</evidence>
<dbReference type="Pfam" id="PF12833">
    <property type="entry name" value="HTH_18"/>
    <property type="match status" value="1"/>
</dbReference>
<keyword evidence="3" id="KW-0804">Transcription</keyword>
<dbReference type="PANTHER" id="PTHR43280">
    <property type="entry name" value="ARAC-FAMILY TRANSCRIPTIONAL REGULATOR"/>
    <property type="match status" value="1"/>
</dbReference>
<keyword evidence="2 5" id="KW-0238">DNA-binding</keyword>
<dbReference type="PANTHER" id="PTHR43280:SF34">
    <property type="entry name" value="ARAC-FAMILY TRANSCRIPTIONAL REGULATOR"/>
    <property type="match status" value="1"/>
</dbReference>
<accession>A0A1M5ZW93</accession>
<evidence type="ECO:0000256" key="3">
    <source>
        <dbReference type="ARBA" id="ARBA00023163"/>
    </source>
</evidence>
<dbReference type="PRINTS" id="PR00032">
    <property type="entry name" value="HTHARAC"/>
</dbReference>
<dbReference type="Gene3D" id="1.10.10.60">
    <property type="entry name" value="Homeodomain-like"/>
    <property type="match status" value="2"/>
</dbReference>
<name>A0A1M5ZW93_BUTFI</name>
<evidence type="ECO:0000313" key="5">
    <source>
        <dbReference type="EMBL" id="SHI28541.1"/>
    </source>
</evidence>
<dbReference type="RefSeq" id="WP_242951194.1">
    <property type="nucleotide sequence ID" value="NZ_FQXK01000024.1"/>
</dbReference>
<dbReference type="STRING" id="1121131.SAMN02745229_02775"/>
<protein>
    <submittedName>
        <fullName evidence="5">AraC-type DNA-binding protein</fullName>
    </submittedName>
</protein>
<dbReference type="AlphaFoldDB" id="A0A1M5ZW93"/>
<dbReference type="SMART" id="SM00342">
    <property type="entry name" value="HTH_ARAC"/>
    <property type="match status" value="1"/>
</dbReference>
<dbReference type="InterPro" id="IPR018060">
    <property type="entry name" value="HTH_AraC"/>
</dbReference>
<feature type="domain" description="HTH araC/xylS-type" evidence="4">
    <location>
        <begin position="145"/>
        <end position="243"/>
    </location>
</feature>
<dbReference type="GO" id="GO:0003700">
    <property type="term" value="F:DNA-binding transcription factor activity"/>
    <property type="evidence" value="ECO:0007669"/>
    <property type="project" value="InterPro"/>
</dbReference>
<dbReference type="PROSITE" id="PS01124">
    <property type="entry name" value="HTH_ARAC_FAMILY_2"/>
    <property type="match status" value="1"/>
</dbReference>
<dbReference type="GeneID" id="89508336"/>